<feature type="coiled-coil region" evidence="5">
    <location>
        <begin position="183"/>
        <end position="248"/>
    </location>
</feature>
<evidence type="ECO:0000313" key="8">
    <source>
        <dbReference type="Proteomes" id="UP000009168"/>
    </source>
</evidence>
<evidence type="ECO:0000256" key="2">
    <source>
        <dbReference type="ARBA" id="ARBA00023054"/>
    </source>
</evidence>
<evidence type="ECO:0000256" key="1">
    <source>
        <dbReference type="ARBA" id="ARBA00023017"/>
    </source>
</evidence>
<dbReference type="PANTHER" id="PTHR13183">
    <property type="entry name" value="AXONEMAL INNER ARM DYNEIN LIGHT CHAIN 28"/>
    <property type="match status" value="1"/>
</dbReference>
<proteinExistence type="inferred from homology"/>
<dbReference type="OMA" id="TWKENIG"/>
<dbReference type="Pfam" id="PF10211">
    <property type="entry name" value="Ax_dynein_light"/>
    <property type="match status" value="1"/>
</dbReference>
<evidence type="ECO:0000313" key="7">
    <source>
        <dbReference type="EMBL" id="EDK31283.1"/>
    </source>
</evidence>
<dbReference type="Proteomes" id="UP000009168">
    <property type="component" value="Unassembled WGS sequence"/>
</dbReference>
<dbReference type="GeneID" id="7840225"/>
<sequence>MNQNQSLEQTQHVGLEATMNEEDQYDDGLLKYQIPQRIDAPIDKESYLKDPLQIKKKPQLPPLDQKSNIEEILNSIFPPKKWQKNNEYYKANVSADEVSRFDLQDLEETLNKKLRLRQARKNGICPVREDLHNQLFDEIIRQCTINCPERGLLLLRVRDNLRMTFAAYQTLYQGSVVFGVRKALQAEKDKPELQARIEELEKKKIYLQNRKIILENELDSIEKSFKEIRTIEEERKQNELNYLKAQTKSLQTFLNNIQSS</sequence>
<feature type="region of interest" description="Disordered" evidence="6">
    <location>
        <begin position="1"/>
        <end position="20"/>
    </location>
</feature>
<dbReference type="EMBL" id="GG662698">
    <property type="protein sequence ID" value="EDK31283.1"/>
    <property type="molecule type" value="Genomic_DNA"/>
</dbReference>
<dbReference type="GO" id="GO:0005930">
    <property type="term" value="C:axoneme"/>
    <property type="evidence" value="ECO:0007669"/>
    <property type="project" value="TreeGrafter"/>
</dbReference>
<accession>A4VF57</accession>
<evidence type="ECO:0000256" key="4">
    <source>
        <dbReference type="ARBA" id="ARBA00038114"/>
    </source>
</evidence>
<dbReference type="eggNOG" id="KOG4001">
    <property type="taxonomic scope" value="Eukaryota"/>
</dbReference>
<evidence type="ECO:0000256" key="3">
    <source>
        <dbReference type="ARBA" id="ARBA00023175"/>
    </source>
</evidence>
<evidence type="ECO:0000256" key="6">
    <source>
        <dbReference type="SAM" id="MobiDB-lite"/>
    </source>
</evidence>
<keyword evidence="2 5" id="KW-0175">Coiled coil</keyword>
<dbReference type="KEGG" id="tet:TTHERM_00648919"/>
<dbReference type="OrthoDB" id="273640at2759"/>
<dbReference type="InterPro" id="IPR019347">
    <property type="entry name" value="Axonemal_dynein_light_chain"/>
</dbReference>
<name>A4VF57_TETTS</name>
<dbReference type="STRING" id="312017.A4VF57"/>
<protein>
    <submittedName>
        <fullName evidence="7">33 kDa inner dynein arm light chain, axonemal protein</fullName>
    </submittedName>
</protein>
<keyword evidence="1" id="KW-0243">Dynein</keyword>
<comment type="similarity">
    <text evidence="4">Belongs to the inner dynein arm light chain family.</text>
</comment>
<dbReference type="PANTHER" id="PTHR13183:SF0">
    <property type="entry name" value="AXONEMAL DYNEIN LIGHT INTERMEDIATE POLYPEPTIDE 1"/>
    <property type="match status" value="1"/>
</dbReference>
<dbReference type="InParanoid" id="A4VF57"/>
<organism evidence="7 8">
    <name type="scientific">Tetrahymena thermophila (strain SB210)</name>
    <dbReference type="NCBI Taxonomy" id="312017"/>
    <lineage>
        <taxon>Eukaryota</taxon>
        <taxon>Sar</taxon>
        <taxon>Alveolata</taxon>
        <taxon>Ciliophora</taxon>
        <taxon>Intramacronucleata</taxon>
        <taxon>Oligohymenophorea</taxon>
        <taxon>Hymenostomatida</taxon>
        <taxon>Tetrahymenina</taxon>
        <taxon>Tetrahymenidae</taxon>
        <taxon>Tetrahymena</taxon>
    </lineage>
</organism>
<dbReference type="RefSeq" id="XP_001470614.1">
    <property type="nucleotide sequence ID" value="XM_001470577.1"/>
</dbReference>
<reference evidence="8" key="1">
    <citation type="journal article" date="2006" name="PLoS Biol.">
        <title>Macronuclear genome sequence of the ciliate Tetrahymena thermophila, a model eukaryote.</title>
        <authorList>
            <person name="Eisen J.A."/>
            <person name="Coyne R.S."/>
            <person name="Wu M."/>
            <person name="Wu D."/>
            <person name="Thiagarajan M."/>
            <person name="Wortman J.R."/>
            <person name="Badger J.H."/>
            <person name="Ren Q."/>
            <person name="Amedeo P."/>
            <person name="Jones K.M."/>
            <person name="Tallon L.J."/>
            <person name="Delcher A.L."/>
            <person name="Salzberg S.L."/>
            <person name="Silva J.C."/>
            <person name="Haas B.J."/>
            <person name="Majoros W.H."/>
            <person name="Farzad M."/>
            <person name="Carlton J.M."/>
            <person name="Smith R.K. Jr."/>
            <person name="Garg J."/>
            <person name="Pearlman R.E."/>
            <person name="Karrer K.M."/>
            <person name="Sun L."/>
            <person name="Manning G."/>
            <person name="Elde N.C."/>
            <person name="Turkewitz A.P."/>
            <person name="Asai D.J."/>
            <person name="Wilkes D.E."/>
            <person name="Wang Y."/>
            <person name="Cai H."/>
            <person name="Collins K."/>
            <person name="Stewart B.A."/>
            <person name="Lee S.R."/>
            <person name="Wilamowska K."/>
            <person name="Weinberg Z."/>
            <person name="Ruzzo W.L."/>
            <person name="Wloga D."/>
            <person name="Gaertig J."/>
            <person name="Frankel J."/>
            <person name="Tsao C.-C."/>
            <person name="Gorovsky M.A."/>
            <person name="Keeling P.J."/>
            <person name="Waller R.F."/>
            <person name="Patron N.J."/>
            <person name="Cherry J.M."/>
            <person name="Stover N.A."/>
            <person name="Krieger C.J."/>
            <person name="del Toro C."/>
            <person name="Ryder H.F."/>
            <person name="Williamson S.C."/>
            <person name="Barbeau R.A."/>
            <person name="Hamilton E.P."/>
            <person name="Orias E."/>
        </authorList>
    </citation>
    <scope>NUCLEOTIDE SEQUENCE [LARGE SCALE GENOMIC DNA]</scope>
    <source>
        <strain evidence="8">SB210</strain>
    </source>
</reference>
<evidence type="ECO:0000256" key="5">
    <source>
        <dbReference type="SAM" id="Coils"/>
    </source>
</evidence>
<keyword evidence="3" id="KW-0505">Motor protein</keyword>
<dbReference type="GO" id="GO:0045504">
    <property type="term" value="F:dynein heavy chain binding"/>
    <property type="evidence" value="ECO:0007669"/>
    <property type="project" value="TreeGrafter"/>
</dbReference>
<dbReference type="HOGENOM" id="CLU_072652_2_0_1"/>
<dbReference type="AlphaFoldDB" id="A4VF57"/>
<gene>
    <name evidence="7" type="ORF">TTHERM_00648919</name>
</gene>
<keyword evidence="8" id="KW-1185">Reference proteome</keyword>
<dbReference type="GO" id="GO:0030286">
    <property type="term" value="C:dynein complex"/>
    <property type="evidence" value="ECO:0007669"/>
    <property type="project" value="UniProtKB-KW"/>
</dbReference>
<feature type="compositionally biased region" description="Polar residues" evidence="6">
    <location>
        <begin position="1"/>
        <end position="12"/>
    </location>
</feature>